<organism evidence="2 3">
    <name type="scientific">Hyaloscypha bicolor E</name>
    <dbReference type="NCBI Taxonomy" id="1095630"/>
    <lineage>
        <taxon>Eukaryota</taxon>
        <taxon>Fungi</taxon>
        <taxon>Dikarya</taxon>
        <taxon>Ascomycota</taxon>
        <taxon>Pezizomycotina</taxon>
        <taxon>Leotiomycetes</taxon>
        <taxon>Helotiales</taxon>
        <taxon>Hyaloscyphaceae</taxon>
        <taxon>Hyaloscypha</taxon>
        <taxon>Hyaloscypha bicolor</taxon>
    </lineage>
</organism>
<dbReference type="OrthoDB" id="62952at2759"/>
<sequence length="265" mass="30649">MELYGRLLESIHHTFFSHPTCPADGLPKTRTMTEFKYFTHLPPEIRNEIYKLLFVSSTHIRICSPRNRRRRCPPRLDFTRLLLVNRRINTEAKTIFYSLNTFVIGNRDWGSRQQVNLHALKAFISRVPKACISIISRLEIEMRFYTRLPTTWTGGPNFWTAAPAVFQMHKGNTEQLQSLARCVVKHFTGVEFIELSTGLLPDTELRGVFGPAVKAVVMILTLPNLKHMIFRGHLEPFVEEVIKNNKRKDIVIDCFTPRPLPPPNP</sequence>
<feature type="domain" description="2EXR" evidence="1">
    <location>
        <begin position="35"/>
        <end position="99"/>
    </location>
</feature>
<evidence type="ECO:0000313" key="3">
    <source>
        <dbReference type="Proteomes" id="UP000235371"/>
    </source>
</evidence>
<dbReference type="Pfam" id="PF20150">
    <property type="entry name" value="2EXR"/>
    <property type="match status" value="1"/>
</dbReference>
<dbReference type="AlphaFoldDB" id="A0A2J6SKQ6"/>
<accession>A0A2J6SKQ6</accession>
<dbReference type="PANTHER" id="PTHR42085">
    <property type="entry name" value="F-BOX DOMAIN-CONTAINING PROTEIN"/>
    <property type="match status" value="1"/>
</dbReference>
<evidence type="ECO:0000259" key="1">
    <source>
        <dbReference type="Pfam" id="PF20150"/>
    </source>
</evidence>
<name>A0A2J6SKQ6_9HELO</name>
<dbReference type="InterPro" id="IPR038883">
    <property type="entry name" value="AN11006-like"/>
</dbReference>
<dbReference type="PANTHER" id="PTHR42085:SF2">
    <property type="entry name" value="F-BOX DOMAIN-CONTAINING PROTEIN"/>
    <property type="match status" value="1"/>
</dbReference>
<keyword evidence="3" id="KW-1185">Reference proteome</keyword>
<dbReference type="InParanoid" id="A0A2J6SKQ6"/>
<dbReference type="GeneID" id="36592098"/>
<gene>
    <name evidence="2" type="ORF">K444DRAFT_636626</name>
</gene>
<protein>
    <recommendedName>
        <fullName evidence="1">2EXR domain-containing protein</fullName>
    </recommendedName>
</protein>
<dbReference type="RefSeq" id="XP_024728214.1">
    <property type="nucleotide sequence ID" value="XM_024884021.1"/>
</dbReference>
<dbReference type="InterPro" id="IPR045518">
    <property type="entry name" value="2EXR"/>
</dbReference>
<dbReference type="EMBL" id="KZ613912">
    <property type="protein sequence ID" value="PMD51310.1"/>
    <property type="molecule type" value="Genomic_DNA"/>
</dbReference>
<dbReference type="Proteomes" id="UP000235371">
    <property type="component" value="Unassembled WGS sequence"/>
</dbReference>
<evidence type="ECO:0000313" key="2">
    <source>
        <dbReference type="EMBL" id="PMD51310.1"/>
    </source>
</evidence>
<proteinExistence type="predicted"/>
<reference evidence="2 3" key="1">
    <citation type="submission" date="2016-04" db="EMBL/GenBank/DDBJ databases">
        <title>A degradative enzymes factory behind the ericoid mycorrhizal symbiosis.</title>
        <authorList>
            <consortium name="DOE Joint Genome Institute"/>
            <person name="Martino E."/>
            <person name="Morin E."/>
            <person name="Grelet G."/>
            <person name="Kuo A."/>
            <person name="Kohler A."/>
            <person name="Daghino S."/>
            <person name="Barry K."/>
            <person name="Choi C."/>
            <person name="Cichocki N."/>
            <person name="Clum A."/>
            <person name="Copeland A."/>
            <person name="Hainaut M."/>
            <person name="Haridas S."/>
            <person name="Labutti K."/>
            <person name="Lindquist E."/>
            <person name="Lipzen A."/>
            <person name="Khouja H.-R."/>
            <person name="Murat C."/>
            <person name="Ohm R."/>
            <person name="Olson A."/>
            <person name="Spatafora J."/>
            <person name="Veneault-Fourrey C."/>
            <person name="Henrissat B."/>
            <person name="Grigoriev I."/>
            <person name="Martin F."/>
            <person name="Perotto S."/>
        </authorList>
    </citation>
    <scope>NUCLEOTIDE SEQUENCE [LARGE SCALE GENOMIC DNA]</scope>
    <source>
        <strain evidence="2 3">E</strain>
    </source>
</reference>